<evidence type="ECO:0000313" key="4">
    <source>
        <dbReference type="EMBL" id="NYD24498.1"/>
    </source>
</evidence>
<keyword evidence="5" id="KW-1185">Reference proteome</keyword>
<accession>A0A7Y9DPN1</accession>
<dbReference type="InterPro" id="IPR009057">
    <property type="entry name" value="Homeodomain-like_sf"/>
</dbReference>
<sequence>MSERERLLRLVAGHLLDHGVTSSTLRGLARAAGSNNRMLLYYFGSREQLVGEALRTVARDLFPGFENAWSELEHGTGTLQEDLQRVWDHIADPVNLPFLRLFFEVFGQATRQPGYADLMGDIANWHRPAVGRLRREGWPAERAEAFAHELTASWRGLQMTLILTGDAAAVGRVQAQALEAFCARAGVHAGAGAGT</sequence>
<dbReference type="EMBL" id="JACCBB010000001">
    <property type="protein sequence ID" value="NYD24498.1"/>
    <property type="molecule type" value="Genomic_DNA"/>
</dbReference>
<dbReference type="Proteomes" id="UP000521922">
    <property type="component" value="Unassembled WGS sequence"/>
</dbReference>
<evidence type="ECO:0000256" key="1">
    <source>
        <dbReference type="ARBA" id="ARBA00023125"/>
    </source>
</evidence>
<feature type="DNA-binding region" description="H-T-H motif" evidence="2">
    <location>
        <begin position="24"/>
        <end position="43"/>
    </location>
</feature>
<dbReference type="PROSITE" id="PS50977">
    <property type="entry name" value="HTH_TETR_2"/>
    <property type="match status" value="1"/>
</dbReference>
<proteinExistence type="predicted"/>
<comment type="caution">
    <text evidence="4">The sequence shown here is derived from an EMBL/GenBank/DDBJ whole genome shotgun (WGS) entry which is preliminary data.</text>
</comment>
<dbReference type="Gene3D" id="1.10.357.10">
    <property type="entry name" value="Tetracycline Repressor, domain 2"/>
    <property type="match status" value="1"/>
</dbReference>
<protein>
    <submittedName>
        <fullName evidence="4">AcrR family transcriptional regulator</fullName>
    </submittedName>
</protein>
<gene>
    <name evidence="4" type="ORF">BJ968_004038</name>
</gene>
<dbReference type="InterPro" id="IPR001647">
    <property type="entry name" value="HTH_TetR"/>
</dbReference>
<dbReference type="GO" id="GO:0003677">
    <property type="term" value="F:DNA binding"/>
    <property type="evidence" value="ECO:0007669"/>
    <property type="project" value="UniProtKB-UniRule"/>
</dbReference>
<dbReference type="AlphaFoldDB" id="A0A7Y9DPN1"/>
<evidence type="ECO:0000256" key="2">
    <source>
        <dbReference type="PROSITE-ProRule" id="PRU00335"/>
    </source>
</evidence>
<evidence type="ECO:0000313" key="5">
    <source>
        <dbReference type="Proteomes" id="UP000521922"/>
    </source>
</evidence>
<reference evidence="4 5" key="1">
    <citation type="submission" date="2020-07" db="EMBL/GenBank/DDBJ databases">
        <title>Sequencing the genomes of 1000 actinobacteria strains.</title>
        <authorList>
            <person name="Klenk H.-P."/>
        </authorList>
    </citation>
    <scope>NUCLEOTIDE SEQUENCE [LARGE SCALE GENOMIC DNA]</scope>
    <source>
        <strain evidence="4 5">DSM 7487</strain>
    </source>
</reference>
<dbReference type="RefSeq" id="WP_179754924.1">
    <property type="nucleotide sequence ID" value="NZ_BAAAGN010000021.1"/>
</dbReference>
<keyword evidence="1 2" id="KW-0238">DNA-binding</keyword>
<dbReference type="SUPFAM" id="SSF46689">
    <property type="entry name" value="Homeodomain-like"/>
    <property type="match status" value="1"/>
</dbReference>
<feature type="domain" description="HTH tetR-type" evidence="3">
    <location>
        <begin position="1"/>
        <end position="61"/>
    </location>
</feature>
<name>A0A7Y9DPN1_9ACTN</name>
<evidence type="ECO:0000259" key="3">
    <source>
        <dbReference type="PROSITE" id="PS50977"/>
    </source>
</evidence>
<organism evidence="4 5">
    <name type="scientific">Kineococcus aurantiacus</name>
    <dbReference type="NCBI Taxonomy" id="37633"/>
    <lineage>
        <taxon>Bacteria</taxon>
        <taxon>Bacillati</taxon>
        <taxon>Actinomycetota</taxon>
        <taxon>Actinomycetes</taxon>
        <taxon>Kineosporiales</taxon>
        <taxon>Kineosporiaceae</taxon>
        <taxon>Kineococcus</taxon>
    </lineage>
</organism>